<dbReference type="EMBL" id="ATMH01012474">
    <property type="protein sequence ID" value="EPY15165.1"/>
    <property type="molecule type" value="Genomic_DNA"/>
</dbReference>
<keyword evidence="1" id="KW-1133">Transmembrane helix</keyword>
<sequence>MHCFYCVLLLYDSAASSSFFTYKCNSLFWSRSKKEWLSFFCFIFTFVVLELVFQKKEYHYICIMFFFLYFFF</sequence>
<evidence type="ECO:0000313" key="3">
    <source>
        <dbReference type="Proteomes" id="UP000015354"/>
    </source>
</evidence>
<organism evidence="2 3">
    <name type="scientific">Strigomonas culicis</name>
    <dbReference type="NCBI Taxonomy" id="28005"/>
    <lineage>
        <taxon>Eukaryota</taxon>
        <taxon>Discoba</taxon>
        <taxon>Euglenozoa</taxon>
        <taxon>Kinetoplastea</taxon>
        <taxon>Metakinetoplastina</taxon>
        <taxon>Trypanosomatida</taxon>
        <taxon>Trypanosomatidae</taxon>
        <taxon>Strigomonadinae</taxon>
        <taxon>Strigomonas</taxon>
    </lineage>
</organism>
<keyword evidence="1" id="KW-0812">Transmembrane</keyword>
<evidence type="ECO:0000313" key="2">
    <source>
        <dbReference type="EMBL" id="EPY15165.1"/>
    </source>
</evidence>
<dbReference type="Proteomes" id="UP000015354">
    <property type="component" value="Unassembled WGS sequence"/>
</dbReference>
<keyword evidence="1" id="KW-0472">Membrane</keyword>
<accession>S9UXB7</accession>
<gene>
    <name evidence="2" type="ORF">STCU_12295</name>
</gene>
<dbReference type="AlphaFoldDB" id="S9UXB7"/>
<comment type="caution">
    <text evidence="2">The sequence shown here is derived from an EMBL/GenBank/DDBJ whole genome shotgun (WGS) entry which is preliminary data.</text>
</comment>
<proteinExistence type="predicted"/>
<reference evidence="2 3" key="1">
    <citation type="journal article" date="2013" name="PLoS ONE">
        <title>Predicting the Proteins of Angomonas deanei, Strigomonas culicis and Their Respective Endosymbionts Reveals New Aspects of the Trypanosomatidae Family.</title>
        <authorList>
            <person name="Motta M.C."/>
            <person name="Martins A.C."/>
            <person name="de Souza S.S."/>
            <person name="Catta-Preta C.M."/>
            <person name="Silva R."/>
            <person name="Klein C.C."/>
            <person name="de Almeida L.G."/>
            <person name="de Lima Cunha O."/>
            <person name="Ciapina L.P."/>
            <person name="Brocchi M."/>
            <person name="Colabardini A.C."/>
            <person name="de Araujo Lima B."/>
            <person name="Machado C.R."/>
            <person name="de Almeida Soares C.M."/>
            <person name="Probst C.M."/>
            <person name="de Menezes C.B."/>
            <person name="Thompson C.E."/>
            <person name="Bartholomeu D.C."/>
            <person name="Gradia D.F."/>
            <person name="Pavoni D.P."/>
            <person name="Grisard E.C."/>
            <person name="Fantinatti-Garboggini F."/>
            <person name="Marchini F.K."/>
            <person name="Rodrigues-Luiz G.F."/>
            <person name="Wagner G."/>
            <person name="Goldman G.H."/>
            <person name="Fietto J.L."/>
            <person name="Elias M.C."/>
            <person name="Goldman M.H."/>
            <person name="Sagot M.F."/>
            <person name="Pereira M."/>
            <person name="Stoco P.H."/>
            <person name="de Mendonca-Neto R.P."/>
            <person name="Teixeira S.M."/>
            <person name="Maciel T.E."/>
            <person name="de Oliveira Mendes T.A."/>
            <person name="Urmenyi T.P."/>
            <person name="de Souza W."/>
            <person name="Schenkman S."/>
            <person name="de Vasconcelos A.T."/>
        </authorList>
    </citation>
    <scope>NUCLEOTIDE SEQUENCE [LARGE SCALE GENOMIC DNA]</scope>
</reference>
<evidence type="ECO:0000256" key="1">
    <source>
        <dbReference type="SAM" id="Phobius"/>
    </source>
</evidence>
<feature type="transmembrane region" description="Helical" evidence="1">
    <location>
        <begin position="36"/>
        <end position="53"/>
    </location>
</feature>
<protein>
    <submittedName>
        <fullName evidence="2">Uncharacterized protein</fullName>
    </submittedName>
</protein>
<name>S9UXB7_9TRYP</name>
<keyword evidence="3" id="KW-1185">Reference proteome</keyword>